<comment type="similarity">
    <text evidence="7">Belongs to the mandelate racemase/muconate lactonizing enzyme family. MenC type 2 subfamily.</text>
</comment>
<comment type="function">
    <text evidence="7">Converts 2-succinyl-6-hydroxy-2,4-cyclohexadiene-1-carboxylate (SHCHC) to 2-succinylbenzoate (OSB).</text>
</comment>
<reference evidence="10" key="1">
    <citation type="submission" date="2023-11" db="EMBL/GenBank/DDBJ databases">
        <title>Genome Sequence of Bacillus pseudomycoides stain BUPM19.</title>
        <authorList>
            <person name="Farhat A."/>
        </authorList>
    </citation>
    <scope>NUCLEOTIDE SEQUENCE [LARGE SCALE GENOMIC DNA]</scope>
    <source>
        <strain evidence="10">BUPM19</strain>
    </source>
</reference>
<sequence length="370" mass="41775">MRIKKATLYVTEMPLVTPFAASYGTYETRESIVIELEDTDGYIGFGEVVAFSEPWYTEETVTTALHMLQDFLLPSLFKTEITHPTEIPHVFQHIKRNRMAKAGIEGAVWDLYAKRQNQSVATLLGGTQSEIEVGVVIGLDTIPNMLKRIEMYAEEGYRRFKVKIKPELDYELLKEIRRAFPQIPLMADANSAYTLSDTEQLKRLDEFQLMMIEQPLADNDFLDHAKLQKQMETPICLDESIHSLEDARVAITLGSCRIVNIKPGRVGGLAESIKIHDYCQQHGIPVWCGGMVEMGISRAQNIALASLPNFTIPGDISASSRHWEQDIISPEVTLQGGKVIVPKKAGLGYNVNRESLEEITRTRKEYNQNN</sequence>
<dbReference type="EMBL" id="JAXOVW010000001">
    <property type="protein sequence ID" value="MDZ5605729.1"/>
    <property type="molecule type" value="Genomic_DNA"/>
</dbReference>
<dbReference type="SFLD" id="SFLDF00009">
    <property type="entry name" value="o-succinylbenzoate_synthase"/>
    <property type="match status" value="1"/>
</dbReference>
<dbReference type="InterPro" id="IPR013342">
    <property type="entry name" value="Mandelate_racemase_C"/>
</dbReference>
<dbReference type="InterPro" id="IPR029065">
    <property type="entry name" value="Enolase_C-like"/>
</dbReference>
<dbReference type="SFLD" id="SFLDS00001">
    <property type="entry name" value="Enolase"/>
    <property type="match status" value="1"/>
</dbReference>
<comment type="pathway">
    <text evidence="7">Quinol/quinone metabolism; 1,4-dihydroxy-2-naphthoate biosynthesis; 1,4-dihydroxy-2-naphthoate from chorismate: step 4/7.</text>
</comment>
<dbReference type="PANTHER" id="PTHR48073">
    <property type="entry name" value="O-SUCCINYLBENZOATE SYNTHASE-RELATED"/>
    <property type="match status" value="1"/>
</dbReference>
<dbReference type="InterPro" id="IPR010197">
    <property type="entry name" value="OSBS/NAAAR"/>
</dbReference>
<dbReference type="GO" id="GO:0043748">
    <property type="term" value="F:O-succinylbenzoate synthase activity"/>
    <property type="evidence" value="ECO:0007669"/>
    <property type="project" value="UniProtKB-EC"/>
</dbReference>
<dbReference type="Gene3D" id="3.20.20.120">
    <property type="entry name" value="Enolase-like C-terminal domain"/>
    <property type="match status" value="1"/>
</dbReference>
<evidence type="ECO:0000256" key="2">
    <source>
        <dbReference type="ARBA" id="ARBA00022428"/>
    </source>
</evidence>
<dbReference type="CDD" id="cd03317">
    <property type="entry name" value="NAAAR"/>
    <property type="match status" value="1"/>
</dbReference>
<dbReference type="Pfam" id="PF13378">
    <property type="entry name" value="MR_MLE_C"/>
    <property type="match status" value="1"/>
</dbReference>
<proteinExistence type="inferred from homology"/>
<evidence type="ECO:0000256" key="6">
    <source>
        <dbReference type="ARBA" id="ARBA00029491"/>
    </source>
</evidence>
<dbReference type="Gene3D" id="3.30.390.10">
    <property type="entry name" value="Enolase-like, N-terminal domain"/>
    <property type="match status" value="1"/>
</dbReference>
<organism evidence="9 10">
    <name type="scientific">Bacillus bingmayongensis</name>
    <dbReference type="NCBI Taxonomy" id="1150157"/>
    <lineage>
        <taxon>Bacteria</taxon>
        <taxon>Bacillati</taxon>
        <taxon>Bacillota</taxon>
        <taxon>Bacilli</taxon>
        <taxon>Bacillales</taxon>
        <taxon>Bacillaceae</taxon>
        <taxon>Bacillus</taxon>
    </lineage>
</organism>
<keyword evidence="4 7" id="KW-0460">Magnesium</keyword>
<comment type="caution">
    <text evidence="9">The sequence shown here is derived from an EMBL/GenBank/DDBJ whole genome shotgun (WGS) entry which is preliminary data.</text>
</comment>
<feature type="binding site" evidence="7">
    <location>
        <position position="188"/>
    </location>
    <ligand>
        <name>Mg(2+)</name>
        <dbReference type="ChEBI" id="CHEBI:18420"/>
    </ligand>
</feature>
<dbReference type="InterPro" id="IPR029017">
    <property type="entry name" value="Enolase-like_N"/>
</dbReference>
<dbReference type="RefSeq" id="WP_374216496.1">
    <property type="nucleotide sequence ID" value="NZ_JAXOVW010000001.1"/>
</dbReference>
<name>A0ABU5JQN0_9BACI</name>
<keyword evidence="2 7" id="KW-0474">Menaquinone biosynthesis</keyword>
<keyword evidence="3 7" id="KW-0479">Metal-binding</keyword>
<dbReference type="SUPFAM" id="SSF51604">
    <property type="entry name" value="Enolase C-terminal domain-like"/>
    <property type="match status" value="1"/>
</dbReference>
<feature type="binding site" evidence="7">
    <location>
        <position position="238"/>
    </location>
    <ligand>
        <name>Mg(2+)</name>
        <dbReference type="ChEBI" id="CHEBI:18420"/>
    </ligand>
</feature>
<feature type="active site" description="Proton acceptor" evidence="7">
    <location>
        <position position="262"/>
    </location>
</feature>
<feature type="active site" description="Proton donor" evidence="7">
    <location>
        <position position="163"/>
    </location>
</feature>
<dbReference type="EC" id="4.2.1.113" evidence="6 7"/>
<feature type="domain" description="Mandelate racemase/muconate lactonizing enzyme C-terminal" evidence="8">
    <location>
        <begin position="142"/>
        <end position="234"/>
    </location>
</feature>
<dbReference type="InterPro" id="IPR047585">
    <property type="entry name" value="MenC"/>
</dbReference>
<evidence type="ECO:0000256" key="1">
    <source>
        <dbReference type="ARBA" id="ARBA00001968"/>
    </source>
</evidence>
<dbReference type="NCBIfam" id="TIGR01928">
    <property type="entry name" value="menC_lowGC_arch"/>
    <property type="match status" value="1"/>
</dbReference>
<feature type="binding site" evidence="7">
    <location>
        <position position="213"/>
    </location>
    <ligand>
        <name>Mg(2+)</name>
        <dbReference type="ChEBI" id="CHEBI:18420"/>
    </ligand>
</feature>
<dbReference type="InterPro" id="IPR036849">
    <property type="entry name" value="Enolase-like_C_sf"/>
</dbReference>
<evidence type="ECO:0000256" key="7">
    <source>
        <dbReference type="HAMAP-Rule" id="MF_01933"/>
    </source>
</evidence>
<dbReference type="InterPro" id="IPR013341">
    <property type="entry name" value="Mandelate_racemase_N_dom"/>
</dbReference>
<evidence type="ECO:0000313" key="9">
    <source>
        <dbReference type="EMBL" id="MDZ5605729.1"/>
    </source>
</evidence>
<comment type="catalytic activity">
    <reaction evidence="7">
        <text>(1R,6R)-6-hydroxy-2-succinyl-cyclohexa-2,4-diene-1-carboxylate = 2-succinylbenzoate + H2O</text>
        <dbReference type="Rhea" id="RHEA:10196"/>
        <dbReference type="ChEBI" id="CHEBI:15377"/>
        <dbReference type="ChEBI" id="CHEBI:18325"/>
        <dbReference type="ChEBI" id="CHEBI:58689"/>
        <dbReference type="EC" id="4.2.1.113"/>
    </reaction>
</comment>
<gene>
    <name evidence="7 9" type="primary">menC</name>
    <name evidence="9" type="ORF">U2I54_01005</name>
</gene>
<evidence type="ECO:0000256" key="5">
    <source>
        <dbReference type="ARBA" id="ARBA00023239"/>
    </source>
</evidence>
<dbReference type="Proteomes" id="UP001291930">
    <property type="component" value="Unassembled WGS sequence"/>
</dbReference>
<comment type="cofactor">
    <cofactor evidence="1 7">
        <name>a divalent metal cation</name>
        <dbReference type="ChEBI" id="CHEBI:60240"/>
    </cofactor>
</comment>
<dbReference type="SUPFAM" id="SSF54826">
    <property type="entry name" value="Enolase N-terminal domain-like"/>
    <property type="match status" value="1"/>
</dbReference>
<accession>A0ABU5JQN0</accession>
<keyword evidence="5 7" id="KW-0456">Lyase</keyword>
<evidence type="ECO:0000259" key="8">
    <source>
        <dbReference type="SMART" id="SM00922"/>
    </source>
</evidence>
<dbReference type="Pfam" id="PF02746">
    <property type="entry name" value="MR_MLE_N"/>
    <property type="match status" value="1"/>
</dbReference>
<dbReference type="HAMAP" id="MF_01933">
    <property type="entry name" value="MenC_2"/>
    <property type="match status" value="1"/>
</dbReference>
<evidence type="ECO:0000313" key="10">
    <source>
        <dbReference type="Proteomes" id="UP001291930"/>
    </source>
</evidence>
<protein>
    <recommendedName>
        <fullName evidence="6 7">o-succinylbenzoate synthase</fullName>
        <shortName evidence="7">OSB synthase</shortName>
        <shortName evidence="7">OSBS</shortName>
        <ecNumber evidence="6 7">4.2.1.113</ecNumber>
    </recommendedName>
    <alternativeName>
        <fullName evidence="7">4-(2'-carboxyphenyl)-4-oxybutyric acid synthase</fullName>
    </alternativeName>
    <alternativeName>
        <fullName evidence="7">o-succinylbenzoic acid synthase</fullName>
    </alternativeName>
</protein>
<dbReference type="SMART" id="SM00922">
    <property type="entry name" value="MR_MLE"/>
    <property type="match status" value="1"/>
</dbReference>
<evidence type="ECO:0000256" key="4">
    <source>
        <dbReference type="ARBA" id="ARBA00022842"/>
    </source>
</evidence>
<comment type="pathway">
    <text evidence="7">Quinol/quinone metabolism; menaquinone biosynthesis.</text>
</comment>
<keyword evidence="10" id="KW-1185">Reference proteome</keyword>
<evidence type="ECO:0000256" key="3">
    <source>
        <dbReference type="ARBA" id="ARBA00022723"/>
    </source>
</evidence>
<dbReference type="PANTHER" id="PTHR48073:SF5">
    <property type="entry name" value="O-SUCCINYLBENZOATE SYNTHASE"/>
    <property type="match status" value="1"/>
</dbReference>
<dbReference type="SFLD" id="SFLDG00180">
    <property type="entry name" value="muconate_cycloisomerase"/>
    <property type="match status" value="1"/>
</dbReference>